<dbReference type="SUPFAM" id="SSF55608">
    <property type="entry name" value="Homing endonucleases"/>
    <property type="match status" value="1"/>
</dbReference>
<accession>A0A0F9L3A6</accession>
<gene>
    <name evidence="2" type="ORF">LCGC14_1250290</name>
</gene>
<dbReference type="GO" id="GO:0004519">
    <property type="term" value="F:endonuclease activity"/>
    <property type="evidence" value="ECO:0007669"/>
    <property type="project" value="InterPro"/>
</dbReference>
<name>A0A0F9L3A6_9ZZZZ</name>
<dbReference type="AlphaFoldDB" id="A0A0F9L3A6"/>
<comment type="caution">
    <text evidence="2">The sequence shown here is derived from an EMBL/GenBank/DDBJ whole genome shotgun (WGS) entry which is preliminary data.</text>
</comment>
<sequence length="149" mass="16869">MDNNVIAYIAGFFDGDGHVSLTKLSDDAVIPHYALVVGITQTERGILDWIQEQLGMGRVTGGRKYKHPDQKATWQLRFYGHNAEAVLKTLKPYLRVKQARAELGLEFATQLNGRLIQDAGNRQLRTPPALQTRREQAYIQMRNLNHRGA</sequence>
<proteinExistence type="predicted"/>
<dbReference type="InterPro" id="IPR027434">
    <property type="entry name" value="Homing_endonucl"/>
</dbReference>
<organism evidence="2">
    <name type="scientific">marine sediment metagenome</name>
    <dbReference type="NCBI Taxonomy" id="412755"/>
    <lineage>
        <taxon>unclassified sequences</taxon>
        <taxon>metagenomes</taxon>
        <taxon>ecological metagenomes</taxon>
    </lineage>
</organism>
<evidence type="ECO:0000259" key="1">
    <source>
        <dbReference type="Pfam" id="PF14528"/>
    </source>
</evidence>
<dbReference type="Gene3D" id="3.10.28.10">
    <property type="entry name" value="Homing endonucleases"/>
    <property type="match status" value="1"/>
</dbReference>
<feature type="domain" description="Homing endonuclease LAGLIDADG" evidence="1">
    <location>
        <begin position="5"/>
        <end position="88"/>
    </location>
</feature>
<reference evidence="2" key="1">
    <citation type="journal article" date="2015" name="Nature">
        <title>Complex archaea that bridge the gap between prokaryotes and eukaryotes.</title>
        <authorList>
            <person name="Spang A."/>
            <person name="Saw J.H."/>
            <person name="Jorgensen S.L."/>
            <person name="Zaremba-Niedzwiedzka K."/>
            <person name="Martijn J."/>
            <person name="Lind A.E."/>
            <person name="van Eijk R."/>
            <person name="Schleper C."/>
            <person name="Guy L."/>
            <person name="Ettema T.J."/>
        </authorList>
    </citation>
    <scope>NUCLEOTIDE SEQUENCE</scope>
</reference>
<protein>
    <recommendedName>
        <fullName evidence="1">Homing endonuclease LAGLIDADG domain-containing protein</fullName>
    </recommendedName>
</protein>
<dbReference type="Pfam" id="PF14528">
    <property type="entry name" value="LAGLIDADG_3"/>
    <property type="match status" value="1"/>
</dbReference>
<dbReference type="EMBL" id="LAZR01006843">
    <property type="protein sequence ID" value="KKM89279.1"/>
    <property type="molecule type" value="Genomic_DNA"/>
</dbReference>
<evidence type="ECO:0000313" key="2">
    <source>
        <dbReference type="EMBL" id="KKM89279.1"/>
    </source>
</evidence>
<dbReference type="InterPro" id="IPR004860">
    <property type="entry name" value="LAGLIDADG_dom"/>
</dbReference>